<organism evidence="1 2">
    <name type="scientific">Berkelbacteria bacterium GW2011_GWA2_38_9</name>
    <dbReference type="NCBI Taxonomy" id="1618334"/>
    <lineage>
        <taxon>Bacteria</taxon>
        <taxon>Candidatus Berkelbacteria</taxon>
    </lineage>
</organism>
<dbReference type="EMBL" id="LBVO01000061">
    <property type="protein sequence ID" value="KKQ86851.1"/>
    <property type="molecule type" value="Genomic_DNA"/>
</dbReference>
<evidence type="ECO:0000313" key="2">
    <source>
        <dbReference type="Proteomes" id="UP000033934"/>
    </source>
</evidence>
<dbReference type="Proteomes" id="UP000033934">
    <property type="component" value="Unassembled WGS sequence"/>
</dbReference>
<proteinExistence type="predicted"/>
<evidence type="ECO:0000313" key="1">
    <source>
        <dbReference type="EMBL" id="KKQ86851.1"/>
    </source>
</evidence>
<evidence type="ECO:0008006" key="3">
    <source>
        <dbReference type="Google" id="ProtNLM"/>
    </source>
</evidence>
<comment type="caution">
    <text evidence="1">The sequence shown here is derived from an EMBL/GenBank/DDBJ whole genome shotgun (WGS) entry which is preliminary data.</text>
</comment>
<protein>
    <recommendedName>
        <fullName evidence="3">50S ribosomal protein L29</fullName>
    </recommendedName>
</protein>
<dbReference type="AlphaFoldDB" id="A0A0G0PC41"/>
<sequence length="68" mass="7844">MKTTEEKNRYKSLDITTLIKELDNLNGQLNKSLNSSQKVVLKKSDLRVIKKNKARVLTIINETKNQTN</sequence>
<gene>
    <name evidence="1" type="ORF">UT11_C0061G0012</name>
</gene>
<accession>A0A0G0PC41</accession>
<reference evidence="1 2" key="1">
    <citation type="journal article" date="2015" name="Nature">
        <title>rRNA introns, odd ribosomes, and small enigmatic genomes across a large radiation of phyla.</title>
        <authorList>
            <person name="Brown C.T."/>
            <person name="Hug L.A."/>
            <person name="Thomas B.C."/>
            <person name="Sharon I."/>
            <person name="Castelle C.J."/>
            <person name="Singh A."/>
            <person name="Wilkins M.J."/>
            <person name="Williams K.H."/>
            <person name="Banfield J.F."/>
        </authorList>
    </citation>
    <scope>NUCLEOTIDE SEQUENCE [LARGE SCALE GENOMIC DNA]</scope>
</reference>
<name>A0A0G0PC41_9BACT</name>